<evidence type="ECO:0000313" key="2">
    <source>
        <dbReference type="Proteomes" id="UP001295684"/>
    </source>
</evidence>
<sequence>MADLNDSSEFKINLLSMSQKQSPASGDIKAQIDHYFKKRGSAEKVLDYHDSSSKRLQGKNTQPHSDMIYKLAEKQSQSEADACKYGYISLGQGYHLFKKEEELNKSLIKINSKYKRKNIDPMEIGLKRDIEYERRVEMRKKNIRAETPWIKRLQKSSKTKGFVNFDQQINRTDFVEHSNKVYPRAHDERFVYREIPQISTKFRRSGKAVVDYSKQLPRISNFSLTRSTIKHNLSRKSPKQKKKGRNSTINFSSTGLCCDNIDQLQKSCSRLKLLNVIDNKAKISLERDSPERARLNKKLSNIFIGPKDRFSTVIPEKSRGYIHDYQKETDRFPPGVNTLNRNRESKWEVTSLAKAESLDRATRGQKNKNFKISKDAFFQKNERSSLPRYLLCDGNRNELDLVSNEKSLNINNTSNAKIYINPIGRPNNKERRQRAIEKTDVSALLFKEGYIKNFKDVKSPVKEYKKKGKNVFEKMLTMMI</sequence>
<proteinExistence type="predicted"/>
<keyword evidence="2" id="KW-1185">Reference proteome</keyword>
<dbReference type="Proteomes" id="UP001295684">
    <property type="component" value="Unassembled WGS sequence"/>
</dbReference>
<evidence type="ECO:0000313" key="1">
    <source>
        <dbReference type="EMBL" id="CAI2365251.1"/>
    </source>
</evidence>
<dbReference type="AlphaFoldDB" id="A0AAD1XBV8"/>
<accession>A0AAD1XBV8</accession>
<comment type="caution">
    <text evidence="1">The sequence shown here is derived from an EMBL/GenBank/DDBJ whole genome shotgun (WGS) entry which is preliminary data.</text>
</comment>
<gene>
    <name evidence="1" type="ORF">ECRASSUSDP1_LOCUS6602</name>
</gene>
<dbReference type="EMBL" id="CAMPGE010006409">
    <property type="protein sequence ID" value="CAI2365251.1"/>
    <property type="molecule type" value="Genomic_DNA"/>
</dbReference>
<protein>
    <submittedName>
        <fullName evidence="1">Uncharacterized protein</fullName>
    </submittedName>
</protein>
<organism evidence="1 2">
    <name type="scientific">Euplotes crassus</name>
    <dbReference type="NCBI Taxonomy" id="5936"/>
    <lineage>
        <taxon>Eukaryota</taxon>
        <taxon>Sar</taxon>
        <taxon>Alveolata</taxon>
        <taxon>Ciliophora</taxon>
        <taxon>Intramacronucleata</taxon>
        <taxon>Spirotrichea</taxon>
        <taxon>Hypotrichia</taxon>
        <taxon>Euplotida</taxon>
        <taxon>Euplotidae</taxon>
        <taxon>Moneuplotes</taxon>
    </lineage>
</organism>
<reference evidence="1" key="1">
    <citation type="submission" date="2023-07" db="EMBL/GenBank/DDBJ databases">
        <authorList>
            <consortium name="AG Swart"/>
            <person name="Singh M."/>
            <person name="Singh A."/>
            <person name="Seah K."/>
            <person name="Emmerich C."/>
        </authorList>
    </citation>
    <scope>NUCLEOTIDE SEQUENCE</scope>
    <source>
        <strain evidence="1">DP1</strain>
    </source>
</reference>
<name>A0AAD1XBV8_EUPCR</name>